<reference evidence="9" key="1">
    <citation type="submission" date="2025-08" db="UniProtKB">
        <authorList>
            <consortium name="Ensembl"/>
        </authorList>
    </citation>
    <scope>IDENTIFICATION</scope>
</reference>
<feature type="compositionally biased region" description="Polar residues" evidence="7">
    <location>
        <begin position="1"/>
        <end position="16"/>
    </location>
</feature>
<evidence type="ECO:0000256" key="1">
    <source>
        <dbReference type="ARBA" id="ARBA00006991"/>
    </source>
</evidence>
<dbReference type="GO" id="GO:0010468">
    <property type="term" value="P:regulation of gene expression"/>
    <property type="evidence" value="ECO:0007669"/>
    <property type="project" value="TreeGrafter"/>
</dbReference>
<comment type="similarity">
    <text evidence="1">Belongs to the krueppel C2H2-type zinc-finger protein family.</text>
</comment>
<proteinExistence type="inferred from homology"/>
<dbReference type="InterPro" id="IPR013087">
    <property type="entry name" value="Znf_C2H2_type"/>
</dbReference>
<accession>A0A8C5PVL7</accession>
<dbReference type="Proteomes" id="UP000694569">
    <property type="component" value="Unplaced"/>
</dbReference>
<evidence type="ECO:0000256" key="5">
    <source>
        <dbReference type="ARBA" id="ARBA00022833"/>
    </source>
</evidence>
<name>A0A8C5PVL7_9ANUR</name>
<keyword evidence="10" id="KW-1185">Reference proteome</keyword>
<dbReference type="Gene3D" id="3.30.160.60">
    <property type="entry name" value="Classic Zinc Finger"/>
    <property type="match status" value="4"/>
</dbReference>
<feature type="domain" description="C2H2-type" evidence="8">
    <location>
        <begin position="278"/>
        <end position="302"/>
    </location>
</feature>
<dbReference type="SMART" id="SM00355">
    <property type="entry name" value="ZnF_C2H2"/>
    <property type="match status" value="4"/>
</dbReference>
<organism evidence="9 10">
    <name type="scientific">Leptobrachium leishanense</name>
    <name type="common">Leishan spiny toad</name>
    <dbReference type="NCBI Taxonomy" id="445787"/>
    <lineage>
        <taxon>Eukaryota</taxon>
        <taxon>Metazoa</taxon>
        <taxon>Chordata</taxon>
        <taxon>Craniata</taxon>
        <taxon>Vertebrata</taxon>
        <taxon>Euteleostomi</taxon>
        <taxon>Amphibia</taxon>
        <taxon>Batrachia</taxon>
        <taxon>Anura</taxon>
        <taxon>Pelobatoidea</taxon>
        <taxon>Megophryidae</taxon>
        <taxon>Leptobrachium</taxon>
    </lineage>
</organism>
<evidence type="ECO:0000256" key="3">
    <source>
        <dbReference type="ARBA" id="ARBA00022737"/>
    </source>
</evidence>
<dbReference type="GO" id="GO:0008270">
    <property type="term" value="F:zinc ion binding"/>
    <property type="evidence" value="ECO:0007669"/>
    <property type="project" value="UniProtKB-KW"/>
</dbReference>
<keyword evidence="2" id="KW-0479">Metal-binding</keyword>
<reference evidence="9" key="2">
    <citation type="submission" date="2025-09" db="UniProtKB">
        <authorList>
            <consortium name="Ensembl"/>
        </authorList>
    </citation>
    <scope>IDENTIFICATION</scope>
</reference>
<keyword evidence="3" id="KW-0677">Repeat</keyword>
<protein>
    <recommendedName>
        <fullName evidence="8">C2H2-type domain-containing protein</fullName>
    </recommendedName>
</protein>
<feature type="domain" description="C2H2-type" evidence="8">
    <location>
        <begin position="222"/>
        <end position="249"/>
    </location>
</feature>
<dbReference type="InterPro" id="IPR036236">
    <property type="entry name" value="Znf_C2H2_sf"/>
</dbReference>
<dbReference type="SUPFAM" id="SSF57667">
    <property type="entry name" value="beta-beta-alpha zinc fingers"/>
    <property type="match status" value="2"/>
</dbReference>
<keyword evidence="5" id="KW-0862">Zinc</keyword>
<feature type="domain" description="C2H2-type" evidence="8">
    <location>
        <begin position="250"/>
        <end position="277"/>
    </location>
</feature>
<evidence type="ECO:0000256" key="4">
    <source>
        <dbReference type="ARBA" id="ARBA00022771"/>
    </source>
</evidence>
<evidence type="ECO:0000256" key="6">
    <source>
        <dbReference type="PROSITE-ProRule" id="PRU00042"/>
    </source>
</evidence>
<evidence type="ECO:0000313" key="10">
    <source>
        <dbReference type="Proteomes" id="UP000694569"/>
    </source>
</evidence>
<dbReference type="FunFam" id="3.30.160.60:FF:000624">
    <property type="entry name" value="zinc finger protein 697"/>
    <property type="match status" value="1"/>
</dbReference>
<evidence type="ECO:0000256" key="7">
    <source>
        <dbReference type="SAM" id="MobiDB-lite"/>
    </source>
</evidence>
<dbReference type="Pfam" id="PF00096">
    <property type="entry name" value="zf-C2H2"/>
    <property type="match status" value="3"/>
</dbReference>
<dbReference type="Ensembl" id="ENSLLET00000029420.1">
    <property type="protein sequence ID" value="ENSLLEP00000028315.1"/>
    <property type="gene ID" value="ENSLLEG00000018010.1"/>
</dbReference>
<evidence type="ECO:0000313" key="9">
    <source>
        <dbReference type="Ensembl" id="ENSLLEP00000028315.1"/>
    </source>
</evidence>
<evidence type="ECO:0000256" key="2">
    <source>
        <dbReference type="ARBA" id="ARBA00022723"/>
    </source>
</evidence>
<sequence>MVTDVSNHQMSEGCSTTEHHSLESPPHSLVHKRHSGQKILELTSQNIHLLTGEDRICGVDDAVYPSMEEWEYVERHMELYKDVTKEDHQPIIAVDDLLLGEFQSFLNFPDFGRKDGNEHNTNDGEKHQDVTKAVQAETKSAAPSEQEPLLCENQPVKTMETDLTPEHLLTEYLQGTTKPLEINPSKPLEESGMFKCCECGKLFTHNYKLGRHKQVHTGVKPYQCFECGRCFSQFSHLGEHKRVHTGEKPFKCSECGKCFSRSSNLATHIRIHTGDKPFICSKCGKCFATASNLSKHTKRHKE</sequence>
<dbReference type="GO" id="GO:0005634">
    <property type="term" value="C:nucleus"/>
    <property type="evidence" value="ECO:0007669"/>
    <property type="project" value="TreeGrafter"/>
</dbReference>
<dbReference type="AlphaFoldDB" id="A0A8C5PVL7"/>
<feature type="region of interest" description="Disordered" evidence="7">
    <location>
        <begin position="1"/>
        <end position="34"/>
    </location>
</feature>
<feature type="domain" description="C2H2-type" evidence="8">
    <location>
        <begin position="194"/>
        <end position="221"/>
    </location>
</feature>
<dbReference type="PANTHER" id="PTHR16515:SF58">
    <property type="entry name" value="ZINC FINGER PROTEIN 22"/>
    <property type="match status" value="1"/>
</dbReference>
<dbReference type="PROSITE" id="PS50157">
    <property type="entry name" value="ZINC_FINGER_C2H2_2"/>
    <property type="match status" value="4"/>
</dbReference>
<dbReference type="PROSITE" id="PS00028">
    <property type="entry name" value="ZINC_FINGER_C2H2_1"/>
    <property type="match status" value="4"/>
</dbReference>
<dbReference type="PANTHER" id="PTHR16515">
    <property type="entry name" value="PR DOMAIN ZINC FINGER PROTEIN"/>
    <property type="match status" value="1"/>
</dbReference>
<dbReference type="FunFam" id="3.30.160.60:FF:000342">
    <property type="entry name" value="zinc finger protein 394"/>
    <property type="match status" value="1"/>
</dbReference>
<keyword evidence="4 6" id="KW-0863">Zinc-finger</keyword>
<dbReference type="GeneTree" id="ENSGT01150000286958"/>
<dbReference type="InterPro" id="IPR050331">
    <property type="entry name" value="Zinc_finger"/>
</dbReference>
<dbReference type="FunFam" id="3.30.160.60:FF:003109">
    <property type="match status" value="1"/>
</dbReference>
<evidence type="ECO:0000259" key="8">
    <source>
        <dbReference type="PROSITE" id="PS50157"/>
    </source>
</evidence>
<dbReference type="OrthoDB" id="10027876at2759"/>